<reference evidence="3 4" key="1">
    <citation type="submission" date="2015-09" db="EMBL/GenBank/DDBJ databases">
        <title>Draft genome of a European isolate of the apple canker pathogen Neonectria ditissima.</title>
        <authorList>
            <person name="Gomez-Cortecero A."/>
            <person name="Harrison R.J."/>
            <person name="Armitage A.D."/>
        </authorList>
    </citation>
    <scope>NUCLEOTIDE SEQUENCE [LARGE SCALE GENOMIC DNA]</scope>
    <source>
        <strain evidence="3 4">R09/05</strain>
    </source>
</reference>
<dbReference type="EMBL" id="LKCW01000005">
    <property type="protein sequence ID" value="KPM45724.1"/>
    <property type="molecule type" value="Genomic_DNA"/>
</dbReference>
<dbReference type="AlphaFoldDB" id="A0A0N8H8W7"/>
<feature type="region of interest" description="Disordered" evidence="1">
    <location>
        <begin position="330"/>
        <end position="369"/>
    </location>
</feature>
<feature type="compositionally biased region" description="Basic and acidic residues" evidence="1">
    <location>
        <begin position="341"/>
        <end position="354"/>
    </location>
</feature>
<feature type="domain" description="Stc1" evidence="2">
    <location>
        <begin position="23"/>
        <end position="104"/>
    </location>
</feature>
<proteinExistence type="predicted"/>
<organism evidence="3 4">
    <name type="scientific">Neonectria ditissima</name>
    <dbReference type="NCBI Taxonomy" id="78410"/>
    <lineage>
        <taxon>Eukaryota</taxon>
        <taxon>Fungi</taxon>
        <taxon>Dikarya</taxon>
        <taxon>Ascomycota</taxon>
        <taxon>Pezizomycotina</taxon>
        <taxon>Sordariomycetes</taxon>
        <taxon>Hypocreomycetidae</taxon>
        <taxon>Hypocreales</taxon>
        <taxon>Nectriaceae</taxon>
        <taxon>Neonectria</taxon>
    </lineage>
</organism>
<feature type="region of interest" description="Disordered" evidence="1">
    <location>
        <begin position="191"/>
        <end position="309"/>
    </location>
</feature>
<feature type="compositionally biased region" description="Basic and acidic residues" evidence="1">
    <location>
        <begin position="262"/>
        <end position="273"/>
    </location>
</feature>
<gene>
    <name evidence="3" type="ORF">AK830_g776</name>
</gene>
<keyword evidence="4" id="KW-1185">Reference proteome</keyword>
<evidence type="ECO:0000313" key="4">
    <source>
        <dbReference type="Proteomes" id="UP000050424"/>
    </source>
</evidence>
<evidence type="ECO:0000313" key="3">
    <source>
        <dbReference type="EMBL" id="KPM45724.1"/>
    </source>
</evidence>
<evidence type="ECO:0000256" key="1">
    <source>
        <dbReference type="SAM" id="MobiDB-lite"/>
    </source>
</evidence>
<dbReference type="Proteomes" id="UP000050424">
    <property type="component" value="Unassembled WGS sequence"/>
</dbReference>
<feature type="compositionally biased region" description="Polar residues" evidence="1">
    <location>
        <begin position="252"/>
        <end position="261"/>
    </location>
</feature>
<evidence type="ECO:0000259" key="2">
    <source>
        <dbReference type="Pfam" id="PF12898"/>
    </source>
</evidence>
<dbReference type="STRING" id="78410.A0A0N8H8W7"/>
<feature type="compositionally biased region" description="Low complexity" evidence="1">
    <location>
        <begin position="296"/>
        <end position="308"/>
    </location>
</feature>
<dbReference type="OrthoDB" id="3514033at2759"/>
<dbReference type="Pfam" id="PF12898">
    <property type="entry name" value="Stc1"/>
    <property type="match status" value="1"/>
</dbReference>
<dbReference type="InterPro" id="IPR024630">
    <property type="entry name" value="Stc1"/>
</dbReference>
<name>A0A0N8H8W7_9HYPO</name>
<feature type="compositionally biased region" description="Polar residues" evidence="1">
    <location>
        <begin position="221"/>
        <end position="240"/>
    </location>
</feature>
<comment type="caution">
    <text evidence="3">The sequence shown here is derived from an EMBL/GenBank/DDBJ whole genome shotgun (WGS) entry which is preliminary data.</text>
</comment>
<feature type="compositionally biased region" description="Polar residues" evidence="1">
    <location>
        <begin position="191"/>
        <end position="207"/>
    </location>
</feature>
<accession>A0A0N8H8W7</accession>
<protein>
    <recommendedName>
        <fullName evidence="2">Stc1 domain-containing protein</fullName>
    </recommendedName>
</protein>
<sequence length="386" mass="42406">MAPNKNKGGFQPRTTAAVPTRFRCKVGGEWKPLDAFSQNQQRLIQNQIGNRRNIDAAHSGMTCREHASNSRSELRCEVCCLIKPRDQFSKNALRKEEYTCIRCVAWTETQEPTVTPLPLETGHISTEEEKTDPWQSDFVDNADFFEDDGLPRAPICGLESLGLQDLDLYGLSGTKVGDIISQVLAPSSTEGQFKNDRATASGQSTASVRGLPPHLVGQGKLSGTTRSISGTSEVTGSSRSAAVLPPHLMARSGQSVSTATTVRKDKEQAEKSRQIPFNAWDRTGKQHQGVKDATNSSHSSAISSKSSSQLLIHDDPNVIGEWDLTPVEIPETRGGKGGWAKAKDNKIPQAELKKQPVLTHTKIRHIDPDVDRQRRMNYCDSDDSNY</sequence>